<gene>
    <name evidence="3" type="ordered locus">RGE_37920</name>
</gene>
<dbReference type="eggNOG" id="COG1520">
    <property type="taxonomic scope" value="Bacteria"/>
</dbReference>
<evidence type="ECO:0000313" key="3">
    <source>
        <dbReference type="EMBL" id="BAL97131.1"/>
    </source>
</evidence>
<evidence type="ECO:0000313" key="4">
    <source>
        <dbReference type="Proteomes" id="UP000007883"/>
    </source>
</evidence>
<dbReference type="PATRIC" id="fig|983917.3.peg.3701"/>
<dbReference type="InterPro" id="IPR011047">
    <property type="entry name" value="Quinoprotein_ADH-like_sf"/>
</dbReference>
<accession>I0HVU4</accession>
<feature type="chain" id="PRO_5003628524" description="Pyrrolo-quinoline quinone repeat domain-containing protein" evidence="1">
    <location>
        <begin position="25"/>
        <end position="417"/>
    </location>
</feature>
<dbReference type="Proteomes" id="UP000007883">
    <property type="component" value="Chromosome"/>
</dbReference>
<dbReference type="InterPro" id="IPR002372">
    <property type="entry name" value="PQQ_rpt_dom"/>
</dbReference>
<dbReference type="STRING" id="983917.RGE_37920"/>
<dbReference type="EMBL" id="AP012320">
    <property type="protein sequence ID" value="BAL97131.1"/>
    <property type="molecule type" value="Genomic_DNA"/>
</dbReference>
<dbReference type="KEGG" id="rge:RGE_37920"/>
<organism evidence="3 4">
    <name type="scientific">Rubrivivax gelatinosus (strain NBRC 100245 / IL144)</name>
    <dbReference type="NCBI Taxonomy" id="983917"/>
    <lineage>
        <taxon>Bacteria</taxon>
        <taxon>Pseudomonadati</taxon>
        <taxon>Pseudomonadota</taxon>
        <taxon>Betaproteobacteria</taxon>
        <taxon>Burkholderiales</taxon>
        <taxon>Sphaerotilaceae</taxon>
        <taxon>Rubrivivax</taxon>
    </lineage>
</organism>
<protein>
    <recommendedName>
        <fullName evidence="2">Pyrrolo-quinoline quinone repeat domain-containing protein</fullName>
    </recommendedName>
</protein>
<reference evidence="3" key="1">
    <citation type="journal article" date="2012" name="J. Bacteriol.">
        <title>Complete genome sequence of phototrophic betaproteobacterium Rubrivivax gelatinosus IL144.</title>
        <authorList>
            <person name="Nagashima S."/>
            <person name="Kamimura A."/>
            <person name="Shimizu T."/>
            <person name="Nakamura-isaki S."/>
            <person name="Aono E."/>
            <person name="Sakamoto K."/>
            <person name="Ichikawa N."/>
            <person name="Nakazawa H."/>
            <person name="Sekine M."/>
            <person name="Yamazaki S."/>
            <person name="Fujita N."/>
            <person name="Shimada K."/>
            <person name="Hanada S."/>
            <person name="Nagashima K.V.P."/>
        </authorList>
    </citation>
    <scope>NUCLEOTIDE SEQUENCE [LARGE SCALE GENOMIC DNA]</scope>
    <source>
        <strain evidence="3">IL144</strain>
    </source>
</reference>
<keyword evidence="1" id="KW-0732">Signal</keyword>
<name>I0HVU4_RUBGI</name>
<feature type="signal peptide" evidence="1">
    <location>
        <begin position="1"/>
        <end position="24"/>
    </location>
</feature>
<dbReference type="Pfam" id="PF13360">
    <property type="entry name" value="PQQ_2"/>
    <property type="match status" value="2"/>
</dbReference>
<dbReference type="RefSeq" id="WP_014429985.1">
    <property type="nucleotide sequence ID" value="NC_017075.1"/>
</dbReference>
<keyword evidence="4" id="KW-1185">Reference proteome</keyword>
<sequence>MKLRCLAGTLAAACLSSTATFAVAAAATPQWSQYQGNAQHTGYVPIALRPQSARKAWEWRSPHAADGVTAYINPVAISDGVVAVTDDDYFAPQALYLLDERSGETLQTYEFPASTPALNPPAIFKGTVFVATSGHEETFMHAFDVASGTLLWKTPFPAQWPHYLSPAIDGRLVANGGGYYGGVYGFDRSSGAVVGSRTDLPMIDMFSPALDDKSIYAYTHGQLNVIDRKTFAKRVIADPAPDSDCCGSYIGAPMVSLERQRVVAPSGDDFSGRASASTAGHYERSLVSFDIAAGVLEWRSAERYVTRPALAQGRVFAGGQLPARLAVLDETTGVVDWTWTPEDGSTRLCRNIVVTLNHVFVSTDRAVHAIDLATRRSVWSVPVAGELALSARGTLTINEGCTESTGRLLAYRLPTQR</sequence>
<dbReference type="InterPro" id="IPR018391">
    <property type="entry name" value="PQQ_b-propeller_rpt"/>
</dbReference>
<evidence type="ECO:0000259" key="2">
    <source>
        <dbReference type="Pfam" id="PF13360"/>
    </source>
</evidence>
<dbReference type="HOGENOM" id="CLU_658697_0_0_4"/>
<dbReference type="SUPFAM" id="SSF50998">
    <property type="entry name" value="Quinoprotein alcohol dehydrogenase-like"/>
    <property type="match status" value="1"/>
</dbReference>
<dbReference type="SMART" id="SM00564">
    <property type="entry name" value="PQQ"/>
    <property type="match status" value="3"/>
</dbReference>
<feature type="domain" description="Pyrrolo-quinoline quinone repeat" evidence="2">
    <location>
        <begin position="59"/>
        <end position="197"/>
    </location>
</feature>
<evidence type="ECO:0000256" key="1">
    <source>
        <dbReference type="SAM" id="SignalP"/>
    </source>
</evidence>
<dbReference type="Gene3D" id="2.130.10.10">
    <property type="entry name" value="YVTN repeat-like/Quinoprotein amine dehydrogenase"/>
    <property type="match status" value="2"/>
</dbReference>
<dbReference type="PANTHER" id="PTHR34512">
    <property type="entry name" value="CELL SURFACE PROTEIN"/>
    <property type="match status" value="1"/>
</dbReference>
<dbReference type="AlphaFoldDB" id="I0HVU4"/>
<feature type="domain" description="Pyrrolo-quinoline quinone repeat" evidence="2">
    <location>
        <begin position="284"/>
        <end position="385"/>
    </location>
</feature>
<proteinExistence type="predicted"/>
<dbReference type="PANTHER" id="PTHR34512:SF30">
    <property type="entry name" value="OUTER MEMBRANE PROTEIN ASSEMBLY FACTOR BAMB"/>
    <property type="match status" value="1"/>
</dbReference>
<dbReference type="InterPro" id="IPR015943">
    <property type="entry name" value="WD40/YVTN_repeat-like_dom_sf"/>
</dbReference>